<keyword evidence="9 12" id="KW-0067">ATP-binding</keyword>
<feature type="region of interest" description="Disordered" evidence="13">
    <location>
        <begin position="818"/>
        <end position="1060"/>
    </location>
</feature>
<dbReference type="PANTHER" id="PTHR24346:SF110">
    <property type="entry name" value="NON-SPECIFIC SERINE_THREONINE PROTEIN KINASE"/>
    <property type="match status" value="1"/>
</dbReference>
<dbReference type="AlphaFoldDB" id="A0A1L7WFL3"/>
<dbReference type="EC" id="2.7.11.1" evidence="3"/>
<dbReference type="Gene3D" id="1.10.510.10">
    <property type="entry name" value="Transferase(Phosphotransferase) domain 1"/>
    <property type="match status" value="1"/>
</dbReference>
<dbReference type="EMBL" id="FJOG01000002">
    <property type="protein sequence ID" value="CZR51567.1"/>
    <property type="molecule type" value="Genomic_DNA"/>
</dbReference>
<evidence type="ECO:0000256" key="1">
    <source>
        <dbReference type="ARBA" id="ARBA00004266"/>
    </source>
</evidence>
<dbReference type="GO" id="GO:0005940">
    <property type="term" value="C:septin ring"/>
    <property type="evidence" value="ECO:0007669"/>
    <property type="project" value="UniProtKB-ARBA"/>
</dbReference>
<keyword evidence="6" id="KW-0808">Transferase</keyword>
<feature type="region of interest" description="Disordered" evidence="13">
    <location>
        <begin position="624"/>
        <end position="658"/>
    </location>
</feature>
<dbReference type="GO" id="GO:0005524">
    <property type="term" value="F:ATP binding"/>
    <property type="evidence" value="ECO:0007669"/>
    <property type="project" value="UniProtKB-UniRule"/>
</dbReference>
<dbReference type="Proteomes" id="UP000184330">
    <property type="component" value="Unassembled WGS sequence"/>
</dbReference>
<feature type="compositionally biased region" description="Basic and acidic residues" evidence="13">
    <location>
        <begin position="889"/>
        <end position="902"/>
    </location>
</feature>
<feature type="compositionally biased region" description="Low complexity" evidence="13">
    <location>
        <begin position="940"/>
        <end position="952"/>
    </location>
</feature>
<dbReference type="GO" id="GO:0005935">
    <property type="term" value="C:cellular bud neck"/>
    <property type="evidence" value="ECO:0007669"/>
    <property type="project" value="UniProtKB-SubCell"/>
</dbReference>
<feature type="compositionally biased region" description="Polar residues" evidence="13">
    <location>
        <begin position="591"/>
        <end position="604"/>
    </location>
</feature>
<evidence type="ECO:0000256" key="11">
    <source>
        <dbReference type="ARBA" id="ARBA00048679"/>
    </source>
</evidence>
<evidence type="ECO:0000256" key="6">
    <source>
        <dbReference type="ARBA" id="ARBA00022679"/>
    </source>
</evidence>
<evidence type="ECO:0000256" key="10">
    <source>
        <dbReference type="ARBA" id="ARBA00047899"/>
    </source>
</evidence>
<dbReference type="Pfam" id="PF16797">
    <property type="entry name" value="Fungal_KA1"/>
    <property type="match status" value="1"/>
</dbReference>
<keyword evidence="7 12" id="KW-0547">Nucleotide-binding</keyword>
<dbReference type="PANTHER" id="PTHR24346">
    <property type="entry name" value="MAP/MICROTUBULE AFFINITY-REGULATING KINASE"/>
    <property type="match status" value="1"/>
</dbReference>
<dbReference type="FunFam" id="1.10.510.10:FF:000394">
    <property type="entry name" value="Serine/threonine-protein kinase HSL1"/>
    <property type="match status" value="1"/>
</dbReference>
<dbReference type="GO" id="GO:0004674">
    <property type="term" value="F:protein serine/threonine kinase activity"/>
    <property type="evidence" value="ECO:0007669"/>
    <property type="project" value="UniProtKB-KW"/>
</dbReference>
<dbReference type="OrthoDB" id="504170at2759"/>
<keyword evidence="4" id="KW-0723">Serine/threonine-protein kinase</keyword>
<organism evidence="15 16">
    <name type="scientific">Phialocephala subalpina</name>
    <dbReference type="NCBI Taxonomy" id="576137"/>
    <lineage>
        <taxon>Eukaryota</taxon>
        <taxon>Fungi</taxon>
        <taxon>Dikarya</taxon>
        <taxon>Ascomycota</taxon>
        <taxon>Pezizomycotina</taxon>
        <taxon>Leotiomycetes</taxon>
        <taxon>Helotiales</taxon>
        <taxon>Mollisiaceae</taxon>
        <taxon>Phialocephala</taxon>
        <taxon>Phialocephala fortinii species complex</taxon>
    </lineage>
</organism>
<dbReference type="GO" id="GO:0035556">
    <property type="term" value="P:intracellular signal transduction"/>
    <property type="evidence" value="ECO:0007669"/>
    <property type="project" value="TreeGrafter"/>
</dbReference>
<feature type="domain" description="Protein kinase" evidence="14">
    <location>
        <begin position="117"/>
        <end position="396"/>
    </location>
</feature>
<comment type="catalytic activity">
    <reaction evidence="11">
        <text>L-seryl-[protein] + ATP = O-phospho-L-seryl-[protein] + ADP + H(+)</text>
        <dbReference type="Rhea" id="RHEA:17989"/>
        <dbReference type="Rhea" id="RHEA-COMP:9863"/>
        <dbReference type="Rhea" id="RHEA-COMP:11604"/>
        <dbReference type="ChEBI" id="CHEBI:15378"/>
        <dbReference type="ChEBI" id="CHEBI:29999"/>
        <dbReference type="ChEBI" id="CHEBI:30616"/>
        <dbReference type="ChEBI" id="CHEBI:83421"/>
        <dbReference type="ChEBI" id="CHEBI:456216"/>
        <dbReference type="EC" id="2.7.11.1"/>
    </reaction>
</comment>
<keyword evidence="16" id="KW-1185">Reference proteome</keyword>
<feature type="region of interest" description="Disordered" evidence="13">
    <location>
        <begin position="740"/>
        <end position="781"/>
    </location>
</feature>
<keyword evidence="5" id="KW-0597">Phosphoprotein</keyword>
<dbReference type="InterPro" id="IPR043024">
    <property type="entry name" value="KA1_sf_fungal"/>
</dbReference>
<evidence type="ECO:0000256" key="4">
    <source>
        <dbReference type="ARBA" id="ARBA00022527"/>
    </source>
</evidence>
<dbReference type="InterPro" id="IPR017441">
    <property type="entry name" value="Protein_kinase_ATP_BS"/>
</dbReference>
<dbReference type="STRING" id="576137.A0A1L7WFL3"/>
<feature type="binding site" evidence="12">
    <location>
        <position position="150"/>
    </location>
    <ligand>
        <name>ATP</name>
        <dbReference type="ChEBI" id="CHEBI:30616"/>
    </ligand>
</feature>
<dbReference type="SMART" id="SM00220">
    <property type="entry name" value="S_TKc"/>
    <property type="match status" value="1"/>
</dbReference>
<evidence type="ECO:0000256" key="7">
    <source>
        <dbReference type="ARBA" id="ARBA00022741"/>
    </source>
</evidence>
<evidence type="ECO:0000313" key="16">
    <source>
        <dbReference type="Proteomes" id="UP000184330"/>
    </source>
</evidence>
<evidence type="ECO:0000256" key="2">
    <source>
        <dbReference type="ARBA" id="ARBA00010791"/>
    </source>
</evidence>
<evidence type="ECO:0000259" key="14">
    <source>
        <dbReference type="PROSITE" id="PS50011"/>
    </source>
</evidence>
<dbReference type="Pfam" id="PF00069">
    <property type="entry name" value="Pkinase"/>
    <property type="match status" value="1"/>
</dbReference>
<accession>A0A1L7WFL3</accession>
<evidence type="ECO:0000313" key="15">
    <source>
        <dbReference type="EMBL" id="CZR51567.1"/>
    </source>
</evidence>
<feature type="compositionally biased region" description="Polar residues" evidence="13">
    <location>
        <begin position="740"/>
        <end position="757"/>
    </location>
</feature>
<comment type="similarity">
    <text evidence="2">Belongs to the protein kinase superfamily. CAMK Ser/Thr protein kinase family. NIM1 subfamily.</text>
</comment>
<sequence>MSSASRPPTRRPALGEATGRVNNTQPNTVNTVPHPMKSSSMPHHESRGPNGQLFDPTAIPPPLRFNPTRRAASAAPTVTNPRLSEIKKEQADSKRDSQISNSSANSAGKIKACVGPWKLGRTLGYGATARVRLAKHIYTGQRAAVKIVMKRHAQMSQAGSLANLERAEMDLPEEEDGVRRMPVGIEREVAIMKLIQHPNIMKLYDIWENRTEIYLVLEFLENGELFDRISSVGRLCEEEAMKYFRQLISALGYCHSFNICHRDLKPENILVSSEGDVKIADFGMAALQQGPDYKLTTSCGSPHYAAPELVKGNRYRGNQVDIWSMGVILFAMLAGRLPFDAEPSHDLQPLLKVIRKGHFVIPPHVSPGASDLISKMLCVNPKDRITIPQIWRHPLVASYNYLDDLGRGNYPQSPSAKEFGHPVSRRSEICKDIVRQLNSMWHTLTEEQLIEALLNDEPNDQKLFYSLLNRHREAQLENYTPDLDYSNSDYHHVRPAKLTKTYSTRHFSQAQPKGHVRQGSKFTVISNSAETEKSYDPFKASRPQRLNASNKAGARITIHRSEDGEENQGQKLRQSSMHTSRHLAPPKYYGTRSSLASSVKSGTSCGYVRPASKYKRGVSFNHLRHSTGSMGSPGPSIRNGRHSSHTEVTDDGGDTLRPVASSTRYIRSRKAQATTSQTGSPAKKAARASLIWGEDVRQLSSSLAKDCDEAFNRVSMMSNEGSIADLTVFYPERPSSNNVSKNYGSLLAPSSNATSRPSKSKRKDLDDRPLPPAPARTESVKIELEQQKLQFELRKELESASVHGHIDRMVTHLDELMKSPSSVTGERRASSAPLDSRHKSNKQLPSIDESQGEYSSPPRPSRYRQVQAKNSRIASAPEPRGVTCGQNDRFARPDSAFRDTIRVVHSTSQSPVKIPAPLNIRKTSTAPKPALTSVDEGSEWESSYSGSYRSSGLDPRQQYKNGSREPAPSLTPIRERQYDEEMSSEHNPPPSTTGTVVRKASGWFRRNSRASDDSRLSVHGGSEYQKSKSSGSGHKKVLSDRSENIQNEPQPPLLPSPKKKGIFGKLFKKKSTADMMEVADHDIYEDEESLRESMANIHKSYVGRVANGEDAGTRQIAPQRNWLAKLFNVKPAARYLCFSISQRRARKEIVIVFRDWKKYGMRDIQVDKARNVVFAKVGQKNYLDIKEVSIAAEVMTVIEHGKRNPLAIVRFTQEQGAASSFHKVLDTLENVLHVKGLLVKDILKTKRMIKTLNSS</sequence>
<feature type="region of interest" description="Disordered" evidence="13">
    <location>
        <begin position="558"/>
        <end position="604"/>
    </location>
</feature>
<evidence type="ECO:0000256" key="13">
    <source>
        <dbReference type="SAM" id="MobiDB-lite"/>
    </source>
</evidence>
<name>A0A1L7WFL3_9HELO</name>
<feature type="compositionally biased region" description="Polar residues" evidence="13">
    <location>
        <begin position="567"/>
        <end position="578"/>
    </location>
</feature>
<evidence type="ECO:0000256" key="9">
    <source>
        <dbReference type="ARBA" id="ARBA00022840"/>
    </source>
</evidence>
<evidence type="ECO:0000256" key="3">
    <source>
        <dbReference type="ARBA" id="ARBA00012513"/>
    </source>
</evidence>
<feature type="compositionally biased region" description="Polar residues" evidence="13">
    <location>
        <begin position="842"/>
        <end position="854"/>
    </location>
</feature>
<keyword evidence="8 15" id="KW-0418">Kinase</keyword>
<dbReference type="PROSITE" id="PS00108">
    <property type="entry name" value="PROTEIN_KINASE_ST"/>
    <property type="match status" value="1"/>
</dbReference>
<feature type="compositionally biased region" description="Basic and acidic residues" evidence="13">
    <location>
        <begin position="84"/>
        <end position="97"/>
    </location>
</feature>
<protein>
    <recommendedName>
        <fullName evidence="3">non-specific serine/threonine protein kinase</fullName>
        <ecNumber evidence="3">2.7.11.1</ecNumber>
    </recommendedName>
</protein>
<dbReference type="InterPro" id="IPR000719">
    <property type="entry name" value="Prot_kinase_dom"/>
</dbReference>
<reference evidence="15 16" key="1">
    <citation type="submission" date="2016-03" db="EMBL/GenBank/DDBJ databases">
        <authorList>
            <person name="Ploux O."/>
        </authorList>
    </citation>
    <scope>NUCLEOTIDE SEQUENCE [LARGE SCALE GENOMIC DNA]</scope>
    <source>
        <strain evidence="15 16">UAMH 11012</strain>
    </source>
</reference>
<dbReference type="InterPro" id="IPR008271">
    <property type="entry name" value="Ser/Thr_kinase_AS"/>
</dbReference>
<dbReference type="InterPro" id="IPR031850">
    <property type="entry name" value="Fungal_KA1_dom"/>
</dbReference>
<feature type="region of interest" description="Disordered" evidence="13">
    <location>
        <begin position="1"/>
        <end position="107"/>
    </location>
</feature>
<dbReference type="InterPro" id="IPR011009">
    <property type="entry name" value="Kinase-like_dom_sf"/>
</dbReference>
<dbReference type="PROSITE" id="PS50011">
    <property type="entry name" value="PROTEIN_KINASE_DOM"/>
    <property type="match status" value="1"/>
</dbReference>
<feature type="compositionally biased region" description="Low complexity" evidence="13">
    <location>
        <begin position="21"/>
        <end position="35"/>
    </location>
</feature>
<dbReference type="PROSITE" id="PS00107">
    <property type="entry name" value="PROTEIN_KINASE_ATP"/>
    <property type="match status" value="1"/>
</dbReference>
<dbReference type="SUPFAM" id="SSF56112">
    <property type="entry name" value="Protein kinase-like (PK-like)"/>
    <property type="match status" value="1"/>
</dbReference>
<proteinExistence type="inferred from homology"/>
<comment type="catalytic activity">
    <reaction evidence="10">
        <text>L-threonyl-[protein] + ATP = O-phospho-L-threonyl-[protein] + ADP + H(+)</text>
        <dbReference type="Rhea" id="RHEA:46608"/>
        <dbReference type="Rhea" id="RHEA-COMP:11060"/>
        <dbReference type="Rhea" id="RHEA-COMP:11605"/>
        <dbReference type="ChEBI" id="CHEBI:15378"/>
        <dbReference type="ChEBI" id="CHEBI:30013"/>
        <dbReference type="ChEBI" id="CHEBI:30616"/>
        <dbReference type="ChEBI" id="CHEBI:61977"/>
        <dbReference type="ChEBI" id="CHEBI:456216"/>
        <dbReference type="EC" id="2.7.11.1"/>
    </reaction>
</comment>
<comment type="subcellular location">
    <subcellularLocation>
        <location evidence="1">Bud neck</location>
    </subcellularLocation>
</comment>
<evidence type="ECO:0000256" key="8">
    <source>
        <dbReference type="ARBA" id="ARBA00022777"/>
    </source>
</evidence>
<dbReference type="Gene3D" id="3.30.310.220">
    <property type="entry name" value="Fungal kinase associated-1 domain"/>
    <property type="match status" value="1"/>
</dbReference>
<gene>
    <name evidence="15" type="ORF">PAC_01444</name>
</gene>
<evidence type="ECO:0000256" key="5">
    <source>
        <dbReference type="ARBA" id="ARBA00022553"/>
    </source>
</evidence>
<evidence type="ECO:0000256" key="12">
    <source>
        <dbReference type="PROSITE-ProRule" id="PRU10141"/>
    </source>
</evidence>